<accession>A0ABQ0MIQ3</accession>
<dbReference type="Proteomes" id="UP000194153">
    <property type="component" value="Unassembled WGS sequence"/>
</dbReference>
<evidence type="ECO:0000313" key="6">
    <source>
        <dbReference type="EMBL" id="GAW66963.1"/>
    </source>
</evidence>
<dbReference type="PANTHER" id="PTHR43553">
    <property type="entry name" value="HEAVY METAL TRANSPORTER"/>
    <property type="match status" value="1"/>
</dbReference>
<feature type="domain" description="ABC transporter" evidence="5">
    <location>
        <begin position="1"/>
        <end position="229"/>
    </location>
</feature>
<evidence type="ECO:0000256" key="4">
    <source>
        <dbReference type="ARBA" id="ARBA00022840"/>
    </source>
</evidence>
<gene>
    <name evidence="6" type="ORF">GPEL0_01f2554</name>
</gene>
<dbReference type="PROSITE" id="PS00211">
    <property type="entry name" value="ABC_TRANSPORTER_1"/>
    <property type="match status" value="1"/>
</dbReference>
<dbReference type="InterPro" id="IPR003593">
    <property type="entry name" value="AAA+_ATPase"/>
</dbReference>
<dbReference type="InterPro" id="IPR027417">
    <property type="entry name" value="P-loop_NTPase"/>
</dbReference>
<dbReference type="SUPFAM" id="SSF52540">
    <property type="entry name" value="P-loop containing nucleoside triphosphate hydrolases"/>
    <property type="match status" value="2"/>
</dbReference>
<evidence type="ECO:0000259" key="5">
    <source>
        <dbReference type="PROSITE" id="PS50893"/>
    </source>
</evidence>
<dbReference type="Pfam" id="PF00005">
    <property type="entry name" value="ABC_tran"/>
    <property type="match status" value="2"/>
</dbReference>
<feature type="domain" description="ABC transporter" evidence="5">
    <location>
        <begin position="238"/>
        <end position="452"/>
    </location>
</feature>
<evidence type="ECO:0000256" key="1">
    <source>
        <dbReference type="ARBA" id="ARBA00005417"/>
    </source>
</evidence>
<dbReference type="InterPro" id="IPR015856">
    <property type="entry name" value="ABC_transpr_CbiO/EcfA_su"/>
</dbReference>
<proteinExistence type="inferred from homology"/>
<organism evidence="6 7">
    <name type="scientific">Geoanaerobacter pelophilus</name>
    <dbReference type="NCBI Taxonomy" id="60036"/>
    <lineage>
        <taxon>Bacteria</taxon>
        <taxon>Pseudomonadati</taxon>
        <taxon>Thermodesulfobacteriota</taxon>
        <taxon>Desulfuromonadia</taxon>
        <taxon>Geobacterales</taxon>
        <taxon>Geobacteraceae</taxon>
        <taxon>Geoanaerobacter</taxon>
    </lineage>
</organism>
<dbReference type="CDD" id="cd03225">
    <property type="entry name" value="ABC_cobalt_CbiO_domain1"/>
    <property type="match status" value="2"/>
</dbReference>
<keyword evidence="4" id="KW-0067">ATP-binding</keyword>
<name>A0ABQ0MIQ3_9BACT</name>
<protein>
    <submittedName>
        <fullName evidence="6">ABC transporter</fullName>
    </submittedName>
</protein>
<dbReference type="InterPro" id="IPR017871">
    <property type="entry name" value="ABC_transporter-like_CS"/>
</dbReference>
<dbReference type="EMBL" id="BDQG01000001">
    <property type="protein sequence ID" value="GAW66963.1"/>
    <property type="molecule type" value="Genomic_DNA"/>
</dbReference>
<sequence>MKVERLSYTYPEGTNPALKEASCSIGRGEFVCLTGDTASGKTTLLLAILRQLPQGGARGSVSITPPLSGEVPACLLSQGTAAPVGRATVAQQVAKALDRRLPWESQQGRVAEALKAVGLEMAAEREVHRLSAGEQQRLRLASLLANRPEVLLLDEPLARLDEEGKQLLLAALARIKELGQTVLIAEHDHRPFEALADRYLQLENGKLAEGEPPGPVHYRPKAFLMPYSAVHYGTRSVLDIRELCVSNATGVVLRDLSLRLNRGQRVHLYGATGSGKSTLLRSIAGVQPAVNGTIRVAGTIGPTAANLDGRVGVVYQHPEQSFVGRTVREEVAFGLRRIGQTPEEVEKNSSEALAFCGILHLAERPPEALSAGEQHLVALASALAPRPLLLLLDDPFSGLDFTQRLRLLAALARLPIRYEATVLIATQDRLPDQRWPDRILLLHDGKLEERSS</sequence>
<dbReference type="InterPro" id="IPR050095">
    <property type="entry name" value="ECF_ABC_transporter_ATP-bd"/>
</dbReference>
<keyword evidence="7" id="KW-1185">Reference proteome</keyword>
<evidence type="ECO:0000256" key="2">
    <source>
        <dbReference type="ARBA" id="ARBA00022448"/>
    </source>
</evidence>
<reference evidence="6 7" key="1">
    <citation type="submission" date="2017-04" db="EMBL/GenBank/DDBJ databases">
        <authorList>
            <consortium name="Geobacter pelophilus Genome Sequencing"/>
            <person name="Aoyagi T."/>
            <person name="Koike H."/>
            <person name="Hori T."/>
        </authorList>
    </citation>
    <scope>NUCLEOTIDE SEQUENCE [LARGE SCALE GENOMIC DNA]</scope>
    <source>
        <strain evidence="6 7">Drf2</strain>
    </source>
</reference>
<evidence type="ECO:0000313" key="7">
    <source>
        <dbReference type="Proteomes" id="UP000194153"/>
    </source>
</evidence>
<comment type="similarity">
    <text evidence="1">Belongs to the ABC transporter superfamily.</text>
</comment>
<reference evidence="7" key="2">
    <citation type="submission" date="2017-05" db="EMBL/GenBank/DDBJ databases">
        <title>Draft genome sequence of Geobacter pelophilus, a iron(III)-reducing bacteria.</title>
        <authorList>
            <person name="Aoyagi T."/>
            <person name="Koike H."/>
            <person name="Morita T."/>
            <person name="Sato Y."/>
            <person name="Habe H."/>
            <person name="Hori T."/>
        </authorList>
    </citation>
    <scope>NUCLEOTIDE SEQUENCE [LARGE SCALE GENOMIC DNA]</scope>
    <source>
        <strain evidence="7">Drf2</strain>
    </source>
</reference>
<dbReference type="Gene3D" id="3.40.50.300">
    <property type="entry name" value="P-loop containing nucleotide triphosphate hydrolases"/>
    <property type="match status" value="2"/>
</dbReference>
<dbReference type="PROSITE" id="PS50893">
    <property type="entry name" value="ABC_TRANSPORTER_2"/>
    <property type="match status" value="2"/>
</dbReference>
<keyword evidence="3" id="KW-0547">Nucleotide-binding</keyword>
<dbReference type="PANTHER" id="PTHR43553:SF24">
    <property type="entry name" value="ENERGY-COUPLING FACTOR TRANSPORTER ATP-BINDING PROTEIN ECFA1"/>
    <property type="match status" value="1"/>
</dbReference>
<dbReference type="InterPro" id="IPR003439">
    <property type="entry name" value="ABC_transporter-like_ATP-bd"/>
</dbReference>
<comment type="caution">
    <text evidence="6">The sequence shown here is derived from an EMBL/GenBank/DDBJ whole genome shotgun (WGS) entry which is preliminary data.</text>
</comment>
<dbReference type="SMART" id="SM00382">
    <property type="entry name" value="AAA"/>
    <property type="match status" value="2"/>
</dbReference>
<evidence type="ECO:0000256" key="3">
    <source>
        <dbReference type="ARBA" id="ARBA00022741"/>
    </source>
</evidence>
<keyword evidence="2" id="KW-0813">Transport</keyword>